<keyword evidence="6" id="KW-1015">Disulfide bond</keyword>
<dbReference type="Pfam" id="PF01657">
    <property type="entry name" value="Stress-antifung"/>
    <property type="match status" value="2"/>
</dbReference>
<feature type="signal peptide" evidence="10">
    <location>
        <begin position="1"/>
        <end position="28"/>
    </location>
</feature>
<name>A0A5A7QDA2_STRAF</name>
<evidence type="ECO:0000256" key="4">
    <source>
        <dbReference type="ARBA" id="ARBA00022737"/>
    </source>
</evidence>
<comment type="similarity">
    <text evidence="8">Belongs to the cysteine-rich repeat secretory protein family. Plasmodesmata-located proteins (PDLD) subfamily.</text>
</comment>
<dbReference type="EMBL" id="BKCP01006560">
    <property type="protein sequence ID" value="GER43313.1"/>
    <property type="molecule type" value="Genomic_DNA"/>
</dbReference>
<feature type="domain" description="Gnk2-homologous" evidence="11">
    <location>
        <begin position="135"/>
        <end position="234"/>
    </location>
</feature>
<dbReference type="FunFam" id="3.30.430.20:FF:000008">
    <property type="entry name" value="cysteine-rich repeat secretory protein 3"/>
    <property type="match status" value="1"/>
</dbReference>
<proteinExistence type="inferred from homology"/>
<comment type="caution">
    <text evidence="12">The sequence shown here is derived from an EMBL/GenBank/DDBJ whole genome shotgun (WGS) entry which is preliminary data.</text>
</comment>
<evidence type="ECO:0000256" key="5">
    <source>
        <dbReference type="ARBA" id="ARBA00022949"/>
    </source>
</evidence>
<feature type="domain" description="Gnk2-homologous" evidence="11">
    <location>
        <begin position="30"/>
        <end position="129"/>
    </location>
</feature>
<dbReference type="GO" id="GO:0005886">
    <property type="term" value="C:plasma membrane"/>
    <property type="evidence" value="ECO:0007669"/>
    <property type="project" value="UniProtKB-SubCell"/>
</dbReference>
<dbReference type="OrthoDB" id="1926347at2759"/>
<dbReference type="InterPro" id="IPR051378">
    <property type="entry name" value="Cell2Cell_Antifungal"/>
</dbReference>
<keyword evidence="2" id="KW-0945">Host-virus interaction</keyword>
<accession>A0A5A7QDA2</accession>
<keyword evidence="9" id="KW-0472">Membrane</keyword>
<evidence type="ECO:0000256" key="10">
    <source>
        <dbReference type="SAM" id="SignalP"/>
    </source>
</evidence>
<evidence type="ECO:0000256" key="7">
    <source>
        <dbReference type="ARBA" id="ARBA00024184"/>
    </source>
</evidence>
<evidence type="ECO:0000256" key="6">
    <source>
        <dbReference type="ARBA" id="ARBA00023157"/>
    </source>
</evidence>
<evidence type="ECO:0000256" key="2">
    <source>
        <dbReference type="ARBA" id="ARBA00022581"/>
    </source>
</evidence>
<feature type="transmembrane region" description="Helical" evidence="9">
    <location>
        <begin position="259"/>
        <end position="279"/>
    </location>
</feature>
<keyword evidence="9" id="KW-0812">Transmembrane</keyword>
<dbReference type="PROSITE" id="PS51473">
    <property type="entry name" value="GNK2"/>
    <property type="match status" value="2"/>
</dbReference>
<evidence type="ECO:0000256" key="3">
    <source>
        <dbReference type="ARBA" id="ARBA00022729"/>
    </source>
</evidence>
<keyword evidence="5" id="KW-0965">Cell junction</keyword>
<comment type="subcellular location">
    <subcellularLocation>
        <location evidence="7">Cell junction</location>
        <location evidence="7">Plasmodesma</location>
    </subcellularLocation>
    <subcellularLocation>
        <location evidence="1">Cell membrane</location>
        <topology evidence="1">Single-pass type I membrane protein</topology>
    </subcellularLocation>
</comment>
<reference evidence="13" key="1">
    <citation type="journal article" date="2019" name="Curr. Biol.">
        <title>Genome Sequence of Striga asiatica Provides Insight into the Evolution of Plant Parasitism.</title>
        <authorList>
            <person name="Yoshida S."/>
            <person name="Kim S."/>
            <person name="Wafula E.K."/>
            <person name="Tanskanen J."/>
            <person name="Kim Y.M."/>
            <person name="Honaas L."/>
            <person name="Yang Z."/>
            <person name="Spallek T."/>
            <person name="Conn C.E."/>
            <person name="Ichihashi Y."/>
            <person name="Cheong K."/>
            <person name="Cui S."/>
            <person name="Der J.P."/>
            <person name="Gundlach H."/>
            <person name="Jiao Y."/>
            <person name="Hori C."/>
            <person name="Ishida J.K."/>
            <person name="Kasahara H."/>
            <person name="Kiba T."/>
            <person name="Kim M.S."/>
            <person name="Koo N."/>
            <person name="Laohavisit A."/>
            <person name="Lee Y.H."/>
            <person name="Lumba S."/>
            <person name="McCourt P."/>
            <person name="Mortimer J.C."/>
            <person name="Mutuku J.M."/>
            <person name="Nomura T."/>
            <person name="Sasaki-Sekimoto Y."/>
            <person name="Seto Y."/>
            <person name="Wang Y."/>
            <person name="Wakatake T."/>
            <person name="Sakakibara H."/>
            <person name="Demura T."/>
            <person name="Yamaguchi S."/>
            <person name="Yoneyama K."/>
            <person name="Manabe R.I."/>
            <person name="Nelson D.C."/>
            <person name="Schulman A.H."/>
            <person name="Timko M.P."/>
            <person name="dePamphilis C.W."/>
            <person name="Choi D."/>
            <person name="Shirasu K."/>
        </authorList>
    </citation>
    <scope>NUCLEOTIDE SEQUENCE [LARGE SCALE GENOMIC DNA]</scope>
    <source>
        <strain evidence="13">cv. UVA1</strain>
    </source>
</reference>
<keyword evidence="9" id="KW-1133">Transmembrane helix</keyword>
<dbReference type="PANTHER" id="PTHR32080">
    <property type="entry name" value="ANTIFUNGAL PROTEIN GINKBILOBIN-2-LIKE"/>
    <property type="match status" value="1"/>
</dbReference>
<dbReference type="Gene3D" id="3.30.430.20">
    <property type="entry name" value="Gnk2 domain, C-X8-C-X2-C motif"/>
    <property type="match status" value="2"/>
</dbReference>
<keyword evidence="4" id="KW-0677">Repeat</keyword>
<dbReference type="Proteomes" id="UP000325081">
    <property type="component" value="Unassembled WGS sequence"/>
</dbReference>
<dbReference type="CDD" id="cd23509">
    <property type="entry name" value="Gnk2-like"/>
    <property type="match status" value="2"/>
</dbReference>
<sequence length="368" mass="39487">MCLLSSRKPPELGLLILTILILTHLSQPAPSYTTLVYKGCAKQPLSNPNPQILASLFASLTPQSYKSRFAKASSAALTGLFQCRGDLSPADCHACVATIPPMMDKLCGRVIAARIQLLGCYMLYEAAGFAQMSGMAMLYKSCSRKTAGAVAGFEEKRDTALSALENGVGGGGGFFTTSFGDVYALGQCEGDLGAADCAECVRSAVQRAQVECGGAVGGQIYLHRCFIGYSYYANGLPKRGSPSSPSSSSSGGPDTGKTVAIILGGAAGIGFFVICLLFARGLIKKKDGKPIFFYHYLLFGLITERSLIPKSRFNLKVVTFALKSQNATQTRKQQFLRLSIQNDYFIKQCRFKTTTLSLPSKDQWGWGK</sequence>
<evidence type="ECO:0000313" key="13">
    <source>
        <dbReference type="Proteomes" id="UP000325081"/>
    </source>
</evidence>
<dbReference type="InterPro" id="IPR038408">
    <property type="entry name" value="GNK2_sf"/>
</dbReference>
<evidence type="ECO:0000256" key="1">
    <source>
        <dbReference type="ARBA" id="ARBA00004251"/>
    </source>
</evidence>
<keyword evidence="13" id="KW-1185">Reference proteome</keyword>
<dbReference type="GO" id="GO:0009506">
    <property type="term" value="C:plasmodesma"/>
    <property type="evidence" value="ECO:0007669"/>
    <property type="project" value="UniProtKB-SubCell"/>
</dbReference>
<keyword evidence="3 10" id="KW-0732">Signal</keyword>
<evidence type="ECO:0000256" key="9">
    <source>
        <dbReference type="SAM" id="Phobius"/>
    </source>
</evidence>
<evidence type="ECO:0000313" key="12">
    <source>
        <dbReference type="EMBL" id="GER43313.1"/>
    </source>
</evidence>
<evidence type="ECO:0000259" key="11">
    <source>
        <dbReference type="PROSITE" id="PS51473"/>
    </source>
</evidence>
<dbReference type="AlphaFoldDB" id="A0A5A7QDA2"/>
<feature type="chain" id="PRO_5022820781" evidence="10">
    <location>
        <begin position="29"/>
        <end position="368"/>
    </location>
</feature>
<dbReference type="GO" id="GO:0046739">
    <property type="term" value="P:transport of virus in multicellular host"/>
    <property type="evidence" value="ECO:0007669"/>
    <property type="project" value="TreeGrafter"/>
</dbReference>
<dbReference type="PANTHER" id="PTHR32080:SF24">
    <property type="entry name" value="PLASMODESMATA-LOCATED PROTEIN 2"/>
    <property type="match status" value="1"/>
</dbReference>
<protein>
    <submittedName>
        <fullName evidence="12">Cysteine-rich repeat secretory protein</fullName>
    </submittedName>
</protein>
<evidence type="ECO:0000256" key="8">
    <source>
        <dbReference type="ARBA" id="ARBA00038393"/>
    </source>
</evidence>
<dbReference type="GO" id="GO:0010497">
    <property type="term" value="P:plasmodesmata-mediated intercellular transport"/>
    <property type="evidence" value="ECO:0007669"/>
    <property type="project" value="TreeGrafter"/>
</dbReference>
<gene>
    <name evidence="12" type="ORF">STAS_20152</name>
</gene>
<organism evidence="12 13">
    <name type="scientific">Striga asiatica</name>
    <name type="common">Asiatic witchweed</name>
    <name type="synonym">Buchnera asiatica</name>
    <dbReference type="NCBI Taxonomy" id="4170"/>
    <lineage>
        <taxon>Eukaryota</taxon>
        <taxon>Viridiplantae</taxon>
        <taxon>Streptophyta</taxon>
        <taxon>Embryophyta</taxon>
        <taxon>Tracheophyta</taxon>
        <taxon>Spermatophyta</taxon>
        <taxon>Magnoliopsida</taxon>
        <taxon>eudicotyledons</taxon>
        <taxon>Gunneridae</taxon>
        <taxon>Pentapetalae</taxon>
        <taxon>asterids</taxon>
        <taxon>lamiids</taxon>
        <taxon>Lamiales</taxon>
        <taxon>Orobanchaceae</taxon>
        <taxon>Buchnereae</taxon>
        <taxon>Striga</taxon>
    </lineage>
</organism>
<dbReference type="InterPro" id="IPR002902">
    <property type="entry name" value="GNK2"/>
</dbReference>